<evidence type="ECO:0000256" key="6">
    <source>
        <dbReference type="ARBA" id="ARBA00023136"/>
    </source>
</evidence>
<dbReference type="InterPro" id="IPR007554">
    <property type="entry name" value="Glycerophosphate_synth"/>
</dbReference>
<dbReference type="Gene3D" id="3.40.50.11820">
    <property type="match status" value="1"/>
</dbReference>
<comment type="subcellular location">
    <subcellularLocation>
        <location evidence="1">Cell membrane</location>
        <topology evidence="1">Peripheral membrane protein</topology>
    </subcellularLocation>
</comment>
<dbReference type="InterPro" id="IPR043149">
    <property type="entry name" value="TagF_N"/>
</dbReference>
<dbReference type="PANTHER" id="PTHR37316:SF3">
    <property type="entry name" value="TEICHOIC ACID GLYCEROL-PHOSPHATE TRANSFERASE"/>
    <property type="match status" value="1"/>
</dbReference>
<dbReference type="EC" id="2.7.8.12" evidence="7"/>
<name>A0ABV2QI69_9MICO</name>
<keyword evidence="3" id="KW-1003">Cell membrane</keyword>
<dbReference type="EMBL" id="JBEPSJ010000001">
    <property type="protein sequence ID" value="MET4580642.1"/>
    <property type="molecule type" value="Genomic_DNA"/>
</dbReference>
<dbReference type="PANTHER" id="PTHR37316">
    <property type="entry name" value="TEICHOIC ACID GLYCEROL-PHOSPHATE PRIMASE"/>
    <property type="match status" value="1"/>
</dbReference>
<gene>
    <name evidence="7" type="ORF">ABIE21_000132</name>
</gene>
<evidence type="ECO:0000256" key="1">
    <source>
        <dbReference type="ARBA" id="ARBA00004202"/>
    </source>
</evidence>
<dbReference type="RefSeq" id="WP_354022860.1">
    <property type="nucleotide sequence ID" value="NZ_JBEPSJ010000001.1"/>
</dbReference>
<keyword evidence="8" id="KW-1185">Reference proteome</keyword>
<sequence length="506" mass="55413">MTATPPAGSPANAVTIDSIVVARGSEPSLELAGTGAPPSAVLRGPRQDLVAVVEVSDDGWRASFPLLASRWGGHLLPPPSGRYTLALADESGVDVPVTVSAPLPEASLVPGAFRFELAATAHVLTLELSPPLADDERGVERQTALELDYRTTKRAPLNAVFFESFYGQSATCNPLALDREFASTRPDIARYWSVVDASVPVPEGSIALIEGSAEWWRIRGSARLLVVNDWLRNRFRKRSFQTVLQTWHGTPLKKIALGRPGVGLRTALATIRERGRWSILLAQNPHSTSVFRSAYAYLGPIWQEGYPRDDTLVSGDGAAVRARLGIAEGVTVLLYAPTWRDDRPEHIDHLEVAAFTDALGPGYVTLIRGHSRTLRPGRDVRASNVLDVTGYPDVSELFLVADALITDYSSVMFDYSVTGKPMFFFAPDLEHYREQLRGFYFDLDEAAPGPVVQDAAELVRLVLDREAVSARYAEKYRAWQARFNPLDDGRSASRVVVRLLARKAVG</sequence>
<reference evidence="7 8" key="1">
    <citation type="submission" date="2024-06" db="EMBL/GenBank/DDBJ databases">
        <title>Sorghum-associated microbial communities from plants grown in Nebraska, USA.</title>
        <authorList>
            <person name="Schachtman D."/>
        </authorList>
    </citation>
    <scope>NUCLEOTIDE SEQUENCE [LARGE SCALE GENOMIC DNA]</scope>
    <source>
        <strain evidence="7 8">2857</strain>
    </source>
</reference>
<comment type="similarity">
    <text evidence="2">Belongs to the CDP-glycerol glycerophosphotransferase family.</text>
</comment>
<dbReference type="Gene3D" id="3.40.50.12580">
    <property type="match status" value="1"/>
</dbReference>
<dbReference type="Proteomes" id="UP001549257">
    <property type="component" value="Unassembled WGS sequence"/>
</dbReference>
<keyword evidence="6" id="KW-0472">Membrane</keyword>
<keyword evidence="5" id="KW-0777">Teichoic acid biosynthesis</keyword>
<organism evidence="7 8">
    <name type="scientific">Conyzicola nivalis</name>
    <dbReference type="NCBI Taxonomy" id="1477021"/>
    <lineage>
        <taxon>Bacteria</taxon>
        <taxon>Bacillati</taxon>
        <taxon>Actinomycetota</taxon>
        <taxon>Actinomycetes</taxon>
        <taxon>Micrococcales</taxon>
        <taxon>Microbacteriaceae</taxon>
        <taxon>Conyzicola</taxon>
    </lineage>
</organism>
<evidence type="ECO:0000256" key="4">
    <source>
        <dbReference type="ARBA" id="ARBA00022679"/>
    </source>
</evidence>
<protein>
    <submittedName>
        <fullName evidence="7">CDP-glycerol glycerophosphotransferase</fullName>
        <ecNumber evidence="7">2.7.8.12</ecNumber>
    </submittedName>
</protein>
<proteinExistence type="inferred from homology"/>
<evidence type="ECO:0000256" key="5">
    <source>
        <dbReference type="ARBA" id="ARBA00022944"/>
    </source>
</evidence>
<evidence type="ECO:0000256" key="3">
    <source>
        <dbReference type="ARBA" id="ARBA00022475"/>
    </source>
</evidence>
<dbReference type="Pfam" id="PF04464">
    <property type="entry name" value="Glyphos_transf"/>
    <property type="match status" value="1"/>
</dbReference>
<keyword evidence="4 7" id="KW-0808">Transferase</keyword>
<evidence type="ECO:0000313" key="7">
    <source>
        <dbReference type="EMBL" id="MET4580642.1"/>
    </source>
</evidence>
<accession>A0ABV2QI69</accession>
<comment type="caution">
    <text evidence="7">The sequence shown here is derived from an EMBL/GenBank/DDBJ whole genome shotgun (WGS) entry which is preliminary data.</text>
</comment>
<dbReference type="GO" id="GO:0047355">
    <property type="term" value="F:CDP-glycerol glycerophosphotransferase activity"/>
    <property type="evidence" value="ECO:0007669"/>
    <property type="project" value="UniProtKB-EC"/>
</dbReference>
<dbReference type="SUPFAM" id="SSF53756">
    <property type="entry name" value="UDP-Glycosyltransferase/glycogen phosphorylase"/>
    <property type="match status" value="1"/>
</dbReference>
<evidence type="ECO:0000313" key="8">
    <source>
        <dbReference type="Proteomes" id="UP001549257"/>
    </source>
</evidence>
<evidence type="ECO:0000256" key="2">
    <source>
        <dbReference type="ARBA" id="ARBA00010488"/>
    </source>
</evidence>
<dbReference type="InterPro" id="IPR051612">
    <property type="entry name" value="Teichoic_Acid_Biosynth"/>
</dbReference>
<dbReference type="InterPro" id="IPR043148">
    <property type="entry name" value="TagF_C"/>
</dbReference>